<keyword evidence="1" id="KW-1133">Transmembrane helix</keyword>
<dbReference type="HOGENOM" id="CLU_099320_0_0_9"/>
<keyword evidence="1" id="KW-0472">Membrane</keyword>
<feature type="transmembrane region" description="Helical" evidence="1">
    <location>
        <begin position="136"/>
        <end position="157"/>
    </location>
</feature>
<keyword evidence="3" id="KW-1185">Reference proteome</keyword>
<dbReference type="eggNOG" id="COG1300">
    <property type="taxonomic scope" value="Bacteria"/>
</dbReference>
<reference evidence="2 3" key="1">
    <citation type="journal article" date="2011" name="J. Bacteriol.">
        <title>Genome sequence of Brevibacillus laterosporus LMG 15441, a pathogen of invertebrates.</title>
        <authorList>
            <person name="Djukic M."/>
            <person name="Poehlein A."/>
            <person name="Thurmer A."/>
            <person name="Daniel R."/>
        </authorList>
    </citation>
    <scope>NUCLEOTIDE SEQUENCE [LARGE SCALE GENOMIC DNA]</scope>
    <source>
        <strain evidence="2 3">LMG 15441</strain>
    </source>
</reference>
<dbReference type="InterPro" id="IPR002798">
    <property type="entry name" value="SpoIIM-like"/>
</dbReference>
<dbReference type="KEGG" id="blr:BRLA_c033790"/>
<feature type="transmembrane region" description="Helical" evidence="1">
    <location>
        <begin position="20"/>
        <end position="39"/>
    </location>
</feature>
<dbReference type="Proteomes" id="UP000005850">
    <property type="component" value="Chromosome"/>
</dbReference>
<evidence type="ECO:0000313" key="2">
    <source>
        <dbReference type="EMBL" id="AIG27691.1"/>
    </source>
</evidence>
<name>A0A075R8H1_BRELA</name>
<dbReference type="Pfam" id="PF01944">
    <property type="entry name" value="SpoIIM"/>
    <property type="match status" value="1"/>
</dbReference>
<protein>
    <submittedName>
        <fullName evidence="2">Stage II sporulation protein M</fullName>
    </submittedName>
</protein>
<dbReference type="EMBL" id="CP007806">
    <property type="protein sequence ID" value="AIG27691.1"/>
    <property type="molecule type" value="Genomic_DNA"/>
</dbReference>
<organism evidence="2 3">
    <name type="scientific">Brevibacillus laterosporus LMG 15441</name>
    <dbReference type="NCBI Taxonomy" id="1042163"/>
    <lineage>
        <taxon>Bacteria</taxon>
        <taxon>Bacillati</taxon>
        <taxon>Bacillota</taxon>
        <taxon>Bacilli</taxon>
        <taxon>Bacillales</taxon>
        <taxon>Paenibacillaceae</taxon>
        <taxon>Brevibacillus</taxon>
    </lineage>
</organism>
<evidence type="ECO:0000313" key="3">
    <source>
        <dbReference type="Proteomes" id="UP000005850"/>
    </source>
</evidence>
<feature type="transmembrane region" description="Helical" evidence="1">
    <location>
        <begin position="84"/>
        <end position="116"/>
    </location>
</feature>
<evidence type="ECO:0000256" key="1">
    <source>
        <dbReference type="SAM" id="Phobius"/>
    </source>
</evidence>
<sequence>MLRDLYAQEWEHFRKDYKKGFWIVTFVALVTAVVFYMLIVKNPQTVKELLTTLTQAFEAKGIKSGGTPTNFFWSIFKNNTQATLLSVVIGIIPLIVLPAFSGIITISTISILLASVAIQNQPWIDILVYGILPHGIIEMIAIFLSGSVGIFLSLTVFRRLFSRNRHQYSVKNAILQSLKTYILVILPLVLLAALIEGYVTPILIHKVV</sequence>
<accession>A0A075R8H1</accession>
<feature type="transmembrane region" description="Helical" evidence="1">
    <location>
        <begin position="178"/>
        <end position="199"/>
    </location>
</feature>
<proteinExistence type="predicted"/>
<dbReference type="RefSeq" id="WP_003336822.1">
    <property type="nucleotide sequence ID" value="NZ_CP007806.1"/>
</dbReference>
<dbReference type="PANTHER" id="PTHR35337:SF1">
    <property type="entry name" value="SLR1478 PROTEIN"/>
    <property type="match status" value="1"/>
</dbReference>
<dbReference type="AlphaFoldDB" id="A0A075R8H1"/>
<keyword evidence="1" id="KW-0812">Transmembrane</keyword>
<dbReference type="PANTHER" id="PTHR35337">
    <property type="entry name" value="SLR1478 PROTEIN"/>
    <property type="match status" value="1"/>
</dbReference>
<gene>
    <name evidence="2" type="primary">spoIIM_3</name>
    <name evidence="2" type="ORF">BRLA_c033790</name>
</gene>